<comment type="caution">
    <text evidence="1">The sequence shown here is derived from an EMBL/GenBank/DDBJ whole genome shotgun (WGS) entry which is preliminary data.</text>
</comment>
<dbReference type="EMBL" id="CM042883">
    <property type="protein sequence ID" value="KAI4373219.1"/>
    <property type="molecule type" value="Genomic_DNA"/>
</dbReference>
<evidence type="ECO:0000313" key="1">
    <source>
        <dbReference type="EMBL" id="KAI4373219.1"/>
    </source>
</evidence>
<sequence length="356" mass="39795">MVGTVNPADRADLIRQFEDTKLGVKGLVDSGITVIPPLFVHPPETLADVKPKGPEEHAVDIPIIDLSAGTREEVVELVARAAHEVGFFQVVNHGVEPEVLERLIGAVRAFHEQDPNIKQANYTRTGRVSFFSNVDLFHSKAASWRDTLQIRLSPEFENDEEFPEICRDELREYDKGIKGLARELYGLLCEGLGLNTSKLEDMTCLEARTMVGHYYPQCPQPDLTFGITSHTDPGVITILLQDEVGGLQIKRGDEWIDAKPVPGALVVNIGDILQIMSNDEYQSVDHRVLANPNPKPRVSIAVFFNPCDRARTFGPFPELTSTERPAAFKVFTFSDYLGRFFSKQLDGKSLVNYYRV</sequence>
<organism evidence="1 2">
    <name type="scientific">Melastoma candidum</name>
    <dbReference type="NCBI Taxonomy" id="119954"/>
    <lineage>
        <taxon>Eukaryota</taxon>
        <taxon>Viridiplantae</taxon>
        <taxon>Streptophyta</taxon>
        <taxon>Embryophyta</taxon>
        <taxon>Tracheophyta</taxon>
        <taxon>Spermatophyta</taxon>
        <taxon>Magnoliopsida</taxon>
        <taxon>eudicotyledons</taxon>
        <taxon>Gunneridae</taxon>
        <taxon>Pentapetalae</taxon>
        <taxon>rosids</taxon>
        <taxon>malvids</taxon>
        <taxon>Myrtales</taxon>
        <taxon>Melastomataceae</taxon>
        <taxon>Melastomatoideae</taxon>
        <taxon>Melastomateae</taxon>
        <taxon>Melastoma</taxon>
    </lineage>
</organism>
<gene>
    <name evidence="1" type="ORF">MLD38_011369</name>
</gene>
<reference evidence="2" key="1">
    <citation type="journal article" date="2023" name="Front. Plant Sci.">
        <title>Chromosomal-level genome assembly of Melastoma candidum provides insights into trichome evolution.</title>
        <authorList>
            <person name="Zhong Y."/>
            <person name="Wu W."/>
            <person name="Sun C."/>
            <person name="Zou P."/>
            <person name="Liu Y."/>
            <person name="Dai S."/>
            <person name="Zhou R."/>
        </authorList>
    </citation>
    <scope>NUCLEOTIDE SEQUENCE [LARGE SCALE GENOMIC DNA]</scope>
</reference>
<evidence type="ECO:0000313" key="2">
    <source>
        <dbReference type="Proteomes" id="UP001057402"/>
    </source>
</evidence>
<proteinExistence type="predicted"/>
<name>A0ACB9R6D0_9MYRT</name>
<dbReference type="Proteomes" id="UP001057402">
    <property type="component" value="Chromosome 4"/>
</dbReference>
<keyword evidence="2" id="KW-1185">Reference proteome</keyword>
<accession>A0ACB9R6D0</accession>
<protein>
    <submittedName>
        <fullName evidence="1">Uncharacterized protein</fullName>
    </submittedName>
</protein>